<dbReference type="OrthoDB" id="74807at2759"/>
<name>A0A0L0HHS2_SPIPD</name>
<keyword evidence="2 4" id="KW-0863">Zinc-finger</keyword>
<dbReference type="CDD" id="cd21437">
    <property type="entry name" value="zf-HIT_ZNHIT1_like"/>
    <property type="match status" value="1"/>
</dbReference>
<dbReference type="Proteomes" id="UP000053201">
    <property type="component" value="Unassembled WGS sequence"/>
</dbReference>
<feature type="domain" description="HIT-type" evidence="6">
    <location>
        <begin position="141"/>
        <end position="173"/>
    </location>
</feature>
<dbReference type="STRING" id="645134.A0A0L0HHS2"/>
<evidence type="ECO:0000256" key="1">
    <source>
        <dbReference type="ARBA" id="ARBA00022723"/>
    </source>
</evidence>
<dbReference type="AlphaFoldDB" id="A0A0L0HHS2"/>
<sequence>MSSKSRSFQAAVGFGVVSSTPDRQTSRLPKIVLDEAARRKAQERHLEELQQDNYAADIPDTAELEIVSSARKKRVLEDEDPSARTSMNKRQKRASVKRILLQKKNLATLIQESNIESMPPEVPTYLTAAAAPSRFPPRKFCSVCGYFSQYNCIRCGMRYCSITCRDTHNETRCLKYTA</sequence>
<gene>
    <name evidence="7" type="ORF">SPPG_03759</name>
</gene>
<feature type="region of interest" description="Disordered" evidence="5">
    <location>
        <begin position="1"/>
        <end position="29"/>
    </location>
</feature>
<dbReference type="GeneID" id="27687249"/>
<dbReference type="VEuPathDB" id="FungiDB:SPPG_03759"/>
<proteinExistence type="predicted"/>
<evidence type="ECO:0000256" key="4">
    <source>
        <dbReference type="PROSITE-ProRule" id="PRU00453"/>
    </source>
</evidence>
<evidence type="ECO:0000256" key="5">
    <source>
        <dbReference type="SAM" id="MobiDB-lite"/>
    </source>
</evidence>
<evidence type="ECO:0000313" key="7">
    <source>
        <dbReference type="EMBL" id="KND00632.1"/>
    </source>
</evidence>
<dbReference type="eggNOG" id="KOG3362">
    <property type="taxonomic scope" value="Eukaryota"/>
</dbReference>
<keyword evidence="3" id="KW-0862">Zinc</keyword>
<protein>
    <recommendedName>
        <fullName evidence="6">HIT-type domain-containing protein</fullName>
    </recommendedName>
</protein>
<dbReference type="SUPFAM" id="SSF144232">
    <property type="entry name" value="HIT/MYND zinc finger-like"/>
    <property type="match status" value="1"/>
</dbReference>
<dbReference type="Gene3D" id="3.30.60.190">
    <property type="match status" value="1"/>
</dbReference>
<reference evidence="7 8" key="1">
    <citation type="submission" date="2009-08" db="EMBL/GenBank/DDBJ databases">
        <title>The Genome Sequence of Spizellomyces punctatus strain DAOM BR117.</title>
        <authorList>
            <consortium name="The Broad Institute Genome Sequencing Platform"/>
            <person name="Russ C."/>
            <person name="Cuomo C."/>
            <person name="Shea T."/>
            <person name="Young S.K."/>
            <person name="Zeng Q."/>
            <person name="Koehrsen M."/>
            <person name="Haas B."/>
            <person name="Borodovsky M."/>
            <person name="Guigo R."/>
            <person name="Alvarado L."/>
            <person name="Berlin A."/>
            <person name="Bochicchio J."/>
            <person name="Borenstein D."/>
            <person name="Chapman S."/>
            <person name="Chen Z."/>
            <person name="Engels R."/>
            <person name="Freedman E."/>
            <person name="Gellesch M."/>
            <person name="Goldberg J."/>
            <person name="Griggs A."/>
            <person name="Gujja S."/>
            <person name="Heiman D."/>
            <person name="Hepburn T."/>
            <person name="Howarth C."/>
            <person name="Jen D."/>
            <person name="Larson L."/>
            <person name="Lewis B."/>
            <person name="Mehta T."/>
            <person name="Park D."/>
            <person name="Pearson M."/>
            <person name="Roberts A."/>
            <person name="Saif S."/>
            <person name="Shenoy N."/>
            <person name="Sisk P."/>
            <person name="Stolte C."/>
            <person name="Sykes S."/>
            <person name="Thomson T."/>
            <person name="Walk T."/>
            <person name="White J."/>
            <person name="Yandava C."/>
            <person name="Burger G."/>
            <person name="Gray M.W."/>
            <person name="Holland P.W.H."/>
            <person name="King N."/>
            <person name="Lang F.B.F."/>
            <person name="Roger A.J."/>
            <person name="Ruiz-Trillo I."/>
            <person name="Lander E."/>
            <person name="Nusbaum C."/>
        </authorList>
    </citation>
    <scope>NUCLEOTIDE SEQUENCE [LARGE SCALE GENOMIC DNA]</scope>
    <source>
        <strain evidence="7 8">DAOM BR117</strain>
    </source>
</reference>
<evidence type="ECO:0000256" key="2">
    <source>
        <dbReference type="ARBA" id="ARBA00022771"/>
    </source>
</evidence>
<dbReference type="OMA" id="CIPCGAR"/>
<dbReference type="PANTHER" id="PTHR13093">
    <property type="entry name" value="ZINC FINGER HIT DOMAIN CONTAINING PROTEIN 1"/>
    <property type="match status" value="1"/>
</dbReference>
<organism evidence="7 8">
    <name type="scientific">Spizellomyces punctatus (strain DAOM BR117)</name>
    <dbReference type="NCBI Taxonomy" id="645134"/>
    <lineage>
        <taxon>Eukaryota</taxon>
        <taxon>Fungi</taxon>
        <taxon>Fungi incertae sedis</taxon>
        <taxon>Chytridiomycota</taxon>
        <taxon>Chytridiomycota incertae sedis</taxon>
        <taxon>Chytridiomycetes</taxon>
        <taxon>Spizellomycetales</taxon>
        <taxon>Spizellomycetaceae</taxon>
        <taxon>Spizellomyces</taxon>
    </lineage>
</organism>
<keyword evidence="1" id="KW-0479">Metal-binding</keyword>
<feature type="compositionally biased region" description="Polar residues" evidence="5">
    <location>
        <begin position="17"/>
        <end position="27"/>
    </location>
</feature>
<dbReference type="InParanoid" id="A0A0L0HHS2"/>
<evidence type="ECO:0000259" key="6">
    <source>
        <dbReference type="PROSITE" id="PS51083"/>
    </source>
</evidence>
<dbReference type="EMBL" id="KQ257455">
    <property type="protein sequence ID" value="KND00632.1"/>
    <property type="molecule type" value="Genomic_DNA"/>
</dbReference>
<dbReference type="RefSeq" id="XP_016608671.1">
    <property type="nucleotide sequence ID" value="XM_016752008.1"/>
</dbReference>
<dbReference type="GO" id="GO:0005634">
    <property type="term" value="C:nucleus"/>
    <property type="evidence" value="ECO:0007669"/>
    <property type="project" value="UniProtKB-ARBA"/>
</dbReference>
<dbReference type="PROSITE" id="PS51083">
    <property type="entry name" value="ZF_HIT"/>
    <property type="match status" value="1"/>
</dbReference>
<accession>A0A0L0HHS2</accession>
<dbReference type="InterPro" id="IPR007529">
    <property type="entry name" value="Znf_HIT"/>
</dbReference>
<keyword evidence="8" id="KW-1185">Reference proteome</keyword>
<evidence type="ECO:0000313" key="8">
    <source>
        <dbReference type="Proteomes" id="UP000053201"/>
    </source>
</evidence>
<evidence type="ECO:0000256" key="3">
    <source>
        <dbReference type="ARBA" id="ARBA00022833"/>
    </source>
</evidence>
<dbReference type="InterPro" id="IPR039723">
    <property type="entry name" value="Vps71/ZNHIT1"/>
</dbReference>
<dbReference type="GO" id="GO:0006338">
    <property type="term" value="P:chromatin remodeling"/>
    <property type="evidence" value="ECO:0007669"/>
    <property type="project" value="InterPro"/>
</dbReference>
<dbReference type="Pfam" id="PF04438">
    <property type="entry name" value="zf-HIT"/>
    <property type="match status" value="1"/>
</dbReference>
<dbReference type="FunCoup" id="A0A0L0HHS2">
    <property type="interactions" value="27"/>
</dbReference>
<dbReference type="GO" id="GO:0008270">
    <property type="term" value="F:zinc ion binding"/>
    <property type="evidence" value="ECO:0007669"/>
    <property type="project" value="UniProtKB-UniRule"/>
</dbReference>